<evidence type="ECO:0000256" key="1">
    <source>
        <dbReference type="PIRNR" id="PIRNR037226"/>
    </source>
</evidence>
<gene>
    <name evidence="3" type="ORF">CDO51_00890</name>
</gene>
<accession>A0A226C1C2</accession>
<name>A0A226C1C2_9FIRM</name>
<dbReference type="GO" id="GO:0071713">
    <property type="term" value="F:para-aminobenzoyl-glutamate hydrolase activity"/>
    <property type="evidence" value="ECO:0007669"/>
    <property type="project" value="TreeGrafter"/>
</dbReference>
<dbReference type="InterPro" id="IPR011650">
    <property type="entry name" value="Peptidase_M20_dimer"/>
</dbReference>
<dbReference type="Gene3D" id="3.40.630.10">
    <property type="entry name" value="Zn peptidases"/>
    <property type="match status" value="1"/>
</dbReference>
<organism evidence="3 4">
    <name type="scientific">Natranaerobius trueperi</name>
    <dbReference type="NCBI Taxonomy" id="759412"/>
    <lineage>
        <taxon>Bacteria</taxon>
        <taxon>Bacillati</taxon>
        <taxon>Bacillota</taxon>
        <taxon>Clostridia</taxon>
        <taxon>Natranaerobiales</taxon>
        <taxon>Natranaerobiaceae</taxon>
        <taxon>Natranaerobius</taxon>
    </lineage>
</organism>
<dbReference type="SUPFAM" id="SSF55031">
    <property type="entry name" value="Bacterial exopeptidase dimerisation domain"/>
    <property type="match status" value="1"/>
</dbReference>
<dbReference type="PANTHER" id="PTHR30575:SF3">
    <property type="entry name" value="PEPTIDASE M20 DIMERISATION DOMAIN-CONTAINING PROTEIN"/>
    <property type="match status" value="1"/>
</dbReference>
<dbReference type="AlphaFoldDB" id="A0A226C1C2"/>
<dbReference type="Gene3D" id="3.30.70.360">
    <property type="match status" value="1"/>
</dbReference>
<dbReference type="EMBL" id="NIQC01000001">
    <property type="protein sequence ID" value="OWZ85063.1"/>
    <property type="molecule type" value="Genomic_DNA"/>
</dbReference>
<evidence type="ECO:0000259" key="2">
    <source>
        <dbReference type="Pfam" id="PF07687"/>
    </source>
</evidence>
<feature type="domain" description="Peptidase M20 dimerisation" evidence="2">
    <location>
        <begin position="187"/>
        <end position="283"/>
    </location>
</feature>
<dbReference type="InterPro" id="IPR002933">
    <property type="entry name" value="Peptidase_M20"/>
</dbReference>
<dbReference type="NCBIfam" id="TIGR01891">
    <property type="entry name" value="amidohydrolases"/>
    <property type="match status" value="1"/>
</dbReference>
<evidence type="ECO:0000313" key="4">
    <source>
        <dbReference type="Proteomes" id="UP000214588"/>
    </source>
</evidence>
<dbReference type="InterPro" id="IPR052030">
    <property type="entry name" value="Peptidase_M20/M20A_hydrolases"/>
</dbReference>
<reference evidence="3 4" key="1">
    <citation type="submission" date="2017-06" db="EMBL/GenBank/DDBJ databases">
        <title>Draft Genome Sequence of Natranaerobius trueperi halophilic, alkalithermophilic bacteria from soda lakes.</title>
        <authorList>
            <person name="Zhao B."/>
        </authorList>
    </citation>
    <scope>NUCLEOTIDE SEQUENCE [LARGE SCALE GENOMIC DNA]</scope>
    <source>
        <strain evidence="3 4">DSM 18760</strain>
    </source>
</reference>
<dbReference type="GO" id="GO:0005737">
    <property type="term" value="C:cytoplasm"/>
    <property type="evidence" value="ECO:0007669"/>
    <property type="project" value="TreeGrafter"/>
</dbReference>
<dbReference type="InterPro" id="IPR017439">
    <property type="entry name" value="Amidohydrolase"/>
</dbReference>
<keyword evidence="4" id="KW-1185">Reference proteome</keyword>
<proteinExistence type="inferred from homology"/>
<dbReference type="Pfam" id="PF01546">
    <property type="entry name" value="Peptidase_M20"/>
    <property type="match status" value="1"/>
</dbReference>
<comment type="caution">
    <text evidence="3">The sequence shown here is derived from an EMBL/GenBank/DDBJ whole genome shotgun (WGS) entry which is preliminary data.</text>
</comment>
<dbReference type="Proteomes" id="UP000214588">
    <property type="component" value="Unassembled WGS sequence"/>
</dbReference>
<dbReference type="GO" id="GO:0016805">
    <property type="term" value="F:dipeptidase activity"/>
    <property type="evidence" value="ECO:0007669"/>
    <property type="project" value="InterPro"/>
</dbReference>
<evidence type="ECO:0000313" key="3">
    <source>
        <dbReference type="EMBL" id="OWZ85063.1"/>
    </source>
</evidence>
<dbReference type="PANTHER" id="PTHR30575">
    <property type="entry name" value="PEPTIDASE M20"/>
    <property type="match status" value="1"/>
</dbReference>
<dbReference type="RefSeq" id="WP_089022486.1">
    <property type="nucleotide sequence ID" value="NZ_NIQC01000001.1"/>
</dbReference>
<dbReference type="GO" id="GO:0046657">
    <property type="term" value="P:folic acid catabolic process"/>
    <property type="evidence" value="ECO:0007669"/>
    <property type="project" value="TreeGrafter"/>
</dbReference>
<dbReference type="OrthoDB" id="9781032at2"/>
<dbReference type="Pfam" id="PF07687">
    <property type="entry name" value="M20_dimer"/>
    <property type="match status" value="1"/>
</dbReference>
<dbReference type="InterPro" id="IPR036264">
    <property type="entry name" value="Bact_exopeptidase_dim_dom"/>
</dbReference>
<protein>
    <recommendedName>
        <fullName evidence="1">Peptidase M20 domain-containing protein 2</fullName>
    </recommendedName>
</protein>
<dbReference type="PIRSF" id="PIRSF037226">
    <property type="entry name" value="Amidohydrolase_ACY1L2_prd"/>
    <property type="match status" value="1"/>
</dbReference>
<comment type="similarity">
    <text evidence="1">Belongs to the peptidase M20A family.</text>
</comment>
<dbReference type="SUPFAM" id="SSF53187">
    <property type="entry name" value="Zn-dependent exopeptidases"/>
    <property type="match status" value="1"/>
</dbReference>
<keyword evidence="3" id="KW-0378">Hydrolase</keyword>
<dbReference type="InterPro" id="IPR017144">
    <property type="entry name" value="Xaa-Arg_dipeptidase"/>
</dbReference>
<sequence>MIDEHKEKIIGLSEDIYNQPELGYKEFETTRKVSKAFEELGLDVEKDIAITGCKTTLKGKQDGPNVALMGELDAVVCHEHPDANKETGAVHACGHNAQVGSMFGAAIGLIASGVIDELTGSITFMGVPAEEFVELEFREQLMDKNQIKYFGGKQELIYRGYFDDIDISLMCHLLPSNGIVVGPTGNGFIGKKVQFIGKESHAGAMPEGGINALNAANLSLAAINAQRETFPDEDNIRVHPIITKGGDLVNIVPADVRLESYVRGNSIEGIKDANKKVNKALKAGAMGVGADVKITELPGFLPLIANDELSDICYDNAIQLVDKDKVEDHIHMTGSFDFGDISHIMPSLHPLVGGVSGDLHTREFQVVDKELSYITSAKLLVSTLIDLLSNQAEKGNQILKDFQPKLTKKEYLSLQEEISKEIYESYRD</sequence>